<dbReference type="EMBL" id="WIPH01000027">
    <property type="protein sequence ID" value="MQR99698.1"/>
    <property type="molecule type" value="Genomic_DNA"/>
</dbReference>
<dbReference type="AlphaFoldDB" id="A0A7X1SRQ1"/>
<dbReference type="SUPFAM" id="SSF46689">
    <property type="entry name" value="Homeodomain-like"/>
    <property type="match status" value="1"/>
</dbReference>
<organism evidence="6 7">
    <name type="scientific">Gluconobacter aidae</name>
    <dbReference type="NCBI Taxonomy" id="2662454"/>
    <lineage>
        <taxon>Bacteria</taxon>
        <taxon>Pseudomonadati</taxon>
        <taxon>Pseudomonadota</taxon>
        <taxon>Alphaproteobacteria</taxon>
        <taxon>Acetobacterales</taxon>
        <taxon>Acetobacteraceae</taxon>
        <taxon>Gluconobacter</taxon>
    </lineage>
</organism>
<reference evidence="6 7" key="1">
    <citation type="submission" date="2019-10" db="EMBL/GenBank/DDBJ databases">
        <title>Gluconobacter aidae sp. nov., a novel species of acetic acid bacteria isolated in Thailand.</title>
        <authorList>
            <person name="Yukphan P."/>
            <person name="Charoenyingcharoen P."/>
            <person name="Malimas S."/>
            <person name="Muramatsu Y."/>
            <person name="Nakagawa Y."/>
            <person name="Tanasupawat S."/>
            <person name="Yamada Y."/>
        </authorList>
    </citation>
    <scope>NUCLEOTIDE SEQUENCE [LARGE SCALE GENOMIC DNA]</scope>
    <source>
        <strain evidence="6 7">AC10</strain>
    </source>
</reference>
<evidence type="ECO:0000256" key="4">
    <source>
        <dbReference type="PROSITE-ProRule" id="PRU00335"/>
    </source>
</evidence>
<evidence type="ECO:0000259" key="5">
    <source>
        <dbReference type="PROSITE" id="PS50977"/>
    </source>
</evidence>
<protein>
    <submittedName>
        <fullName evidence="6">TetR family transcriptional regulator</fullName>
    </submittedName>
</protein>
<dbReference type="GO" id="GO:0000976">
    <property type="term" value="F:transcription cis-regulatory region binding"/>
    <property type="evidence" value="ECO:0007669"/>
    <property type="project" value="TreeGrafter"/>
</dbReference>
<dbReference type="InterPro" id="IPR009057">
    <property type="entry name" value="Homeodomain-like_sf"/>
</dbReference>
<feature type="domain" description="HTH tetR-type" evidence="5">
    <location>
        <begin position="12"/>
        <end position="72"/>
    </location>
</feature>
<name>A0A7X1SRQ1_9PROT</name>
<dbReference type="GO" id="GO:0003700">
    <property type="term" value="F:DNA-binding transcription factor activity"/>
    <property type="evidence" value="ECO:0007669"/>
    <property type="project" value="TreeGrafter"/>
</dbReference>
<evidence type="ECO:0000313" key="7">
    <source>
        <dbReference type="Proteomes" id="UP000432209"/>
    </source>
</evidence>
<evidence type="ECO:0000313" key="6">
    <source>
        <dbReference type="EMBL" id="MQR99698.1"/>
    </source>
</evidence>
<dbReference type="Gene3D" id="1.10.357.10">
    <property type="entry name" value="Tetracycline Repressor, domain 2"/>
    <property type="match status" value="1"/>
</dbReference>
<feature type="DNA-binding region" description="H-T-H motif" evidence="4">
    <location>
        <begin position="35"/>
        <end position="54"/>
    </location>
</feature>
<evidence type="ECO:0000256" key="1">
    <source>
        <dbReference type="ARBA" id="ARBA00023015"/>
    </source>
</evidence>
<dbReference type="PANTHER" id="PTHR30055">
    <property type="entry name" value="HTH-TYPE TRANSCRIPTIONAL REGULATOR RUTR"/>
    <property type="match status" value="1"/>
</dbReference>
<dbReference type="Proteomes" id="UP000432209">
    <property type="component" value="Unassembled WGS sequence"/>
</dbReference>
<accession>A0A7X1SRQ1</accession>
<dbReference type="InterPro" id="IPR001647">
    <property type="entry name" value="HTH_TetR"/>
</dbReference>
<proteinExistence type="predicted"/>
<dbReference type="PANTHER" id="PTHR30055:SF234">
    <property type="entry name" value="HTH-TYPE TRANSCRIPTIONAL REGULATOR BETI"/>
    <property type="match status" value="1"/>
</dbReference>
<dbReference type="PRINTS" id="PR00455">
    <property type="entry name" value="HTHTETR"/>
</dbReference>
<evidence type="ECO:0000256" key="3">
    <source>
        <dbReference type="ARBA" id="ARBA00023163"/>
    </source>
</evidence>
<comment type="caution">
    <text evidence="6">The sequence shown here is derived from an EMBL/GenBank/DDBJ whole genome shotgun (WGS) entry which is preliminary data.</text>
</comment>
<evidence type="ECO:0000256" key="2">
    <source>
        <dbReference type="ARBA" id="ARBA00023125"/>
    </source>
</evidence>
<keyword evidence="3" id="KW-0804">Transcription</keyword>
<gene>
    <name evidence="6" type="ORF">GFJ39_10925</name>
</gene>
<dbReference type="PROSITE" id="PS50977">
    <property type="entry name" value="HTH_TETR_2"/>
    <property type="match status" value="1"/>
</dbReference>
<dbReference type="Pfam" id="PF00440">
    <property type="entry name" value="TetR_N"/>
    <property type="match status" value="1"/>
</dbReference>
<dbReference type="InterPro" id="IPR050109">
    <property type="entry name" value="HTH-type_TetR-like_transc_reg"/>
</dbReference>
<sequence>MKTGSRRAKRPEAVRKDLLDTAGRILSTNGIQAFTLDLVAREAGVSKGGLLHHFPSKKALLDGLFSREMELFAQEIRHSMQNDPVAQGRAVRAYVGIGRNLVAKPPSIIRHLLAAMLIDPQLCQEWTPRYWDAVRSVGLFENITPAGLLACLAADGLPVPGGRIRFFPSWPRGGPGFYSQEHDRIRTMARSGCATDAAAGCRAARTGAAGYRGRRYTQYLLRHRGLPNPVW</sequence>
<keyword evidence="7" id="KW-1185">Reference proteome</keyword>
<keyword evidence="1" id="KW-0805">Transcription regulation</keyword>
<keyword evidence="2 4" id="KW-0238">DNA-binding</keyword>